<dbReference type="AlphaFoldDB" id="A0A3A6TWN9"/>
<comment type="pathway">
    <text evidence="1">Lipid metabolism.</text>
</comment>
<dbReference type="PANTHER" id="PTHR10434">
    <property type="entry name" value="1-ACYL-SN-GLYCEROL-3-PHOSPHATE ACYLTRANSFERASE"/>
    <property type="match status" value="1"/>
</dbReference>
<dbReference type="SUPFAM" id="SSF69593">
    <property type="entry name" value="Glycerol-3-phosphate (1)-acyltransferase"/>
    <property type="match status" value="1"/>
</dbReference>
<dbReference type="PANTHER" id="PTHR10434:SF9">
    <property type="entry name" value="PHOSPHOLIPID_GLYCEROL ACYLTRANSFERASE DOMAIN-CONTAINING PROTEIN"/>
    <property type="match status" value="1"/>
</dbReference>
<gene>
    <name evidence="5" type="ORF">D5R81_03570</name>
</gene>
<sequence length="185" mass="21396">MLTRFSFWLFHQLGWSFKGTRPTAKKYVMIAAPHTSNWDFVIGILARTALGEKIHFLGKHTLFIPPWGWLFRAIGGSPVDRRKNNNLVDTAVTIFNQRDEYKLALAPEGTRKAVTHWKMGFYRIAHKANVPIVCIGFDFENKKIVFADAIQTTGNIERDMSMVYAFYQNIKGRHPKDIPEFHIKK</sequence>
<accession>A0A3A6TWN9</accession>
<dbReference type="OrthoDB" id="9796839at2"/>
<keyword evidence="3 5" id="KW-0012">Acyltransferase</keyword>
<dbReference type="RefSeq" id="WP_121852283.1">
    <property type="nucleotide sequence ID" value="NZ_CP037952.1"/>
</dbReference>
<dbReference type="SMART" id="SM00563">
    <property type="entry name" value="PlsC"/>
    <property type="match status" value="1"/>
</dbReference>
<reference evidence="5 6" key="1">
    <citation type="submission" date="2018-09" db="EMBL/GenBank/DDBJ databases">
        <title>Phylogeny of the Shewanellaceae, and recommendation for two new genera, Pseudoshewanella and Parashewanella.</title>
        <authorList>
            <person name="Wang G."/>
        </authorList>
    </citation>
    <scope>NUCLEOTIDE SEQUENCE [LARGE SCALE GENOMIC DNA]</scope>
    <source>
        <strain evidence="5 6">KCTC 22492</strain>
    </source>
</reference>
<protein>
    <submittedName>
        <fullName evidence="5">Acyltransferase</fullName>
    </submittedName>
</protein>
<dbReference type="GO" id="GO:0003841">
    <property type="term" value="F:1-acylglycerol-3-phosphate O-acyltransferase activity"/>
    <property type="evidence" value="ECO:0007669"/>
    <property type="project" value="TreeGrafter"/>
</dbReference>
<name>A0A3A6TWN9_9GAMM</name>
<proteinExistence type="predicted"/>
<evidence type="ECO:0000256" key="2">
    <source>
        <dbReference type="ARBA" id="ARBA00022679"/>
    </source>
</evidence>
<evidence type="ECO:0000313" key="6">
    <source>
        <dbReference type="Proteomes" id="UP000273022"/>
    </source>
</evidence>
<dbReference type="CDD" id="cd07988">
    <property type="entry name" value="LPLAT_ABO13168-like"/>
    <property type="match status" value="1"/>
</dbReference>
<evidence type="ECO:0000256" key="1">
    <source>
        <dbReference type="ARBA" id="ARBA00005189"/>
    </source>
</evidence>
<organism evidence="5 6">
    <name type="scientific">Parashewanella spongiae</name>
    <dbReference type="NCBI Taxonomy" id="342950"/>
    <lineage>
        <taxon>Bacteria</taxon>
        <taxon>Pseudomonadati</taxon>
        <taxon>Pseudomonadota</taxon>
        <taxon>Gammaproteobacteria</taxon>
        <taxon>Alteromonadales</taxon>
        <taxon>Shewanellaceae</taxon>
        <taxon>Parashewanella</taxon>
    </lineage>
</organism>
<evidence type="ECO:0000256" key="3">
    <source>
        <dbReference type="ARBA" id="ARBA00023315"/>
    </source>
</evidence>
<dbReference type="Proteomes" id="UP000273022">
    <property type="component" value="Unassembled WGS sequence"/>
</dbReference>
<evidence type="ECO:0000259" key="4">
    <source>
        <dbReference type="SMART" id="SM00563"/>
    </source>
</evidence>
<dbReference type="GO" id="GO:0006654">
    <property type="term" value="P:phosphatidic acid biosynthetic process"/>
    <property type="evidence" value="ECO:0007669"/>
    <property type="project" value="TreeGrafter"/>
</dbReference>
<dbReference type="Pfam" id="PF01553">
    <property type="entry name" value="Acyltransferase"/>
    <property type="match status" value="1"/>
</dbReference>
<evidence type="ECO:0000313" key="5">
    <source>
        <dbReference type="EMBL" id="RJY18843.1"/>
    </source>
</evidence>
<dbReference type="InterPro" id="IPR002123">
    <property type="entry name" value="Plipid/glycerol_acylTrfase"/>
</dbReference>
<feature type="domain" description="Phospholipid/glycerol acyltransferase" evidence="4">
    <location>
        <begin position="28"/>
        <end position="137"/>
    </location>
</feature>
<comment type="caution">
    <text evidence="5">The sequence shown here is derived from an EMBL/GenBank/DDBJ whole genome shotgun (WGS) entry which is preliminary data.</text>
</comment>
<keyword evidence="2 5" id="KW-0808">Transferase</keyword>
<keyword evidence="6" id="KW-1185">Reference proteome</keyword>
<dbReference type="EMBL" id="QYYH01000014">
    <property type="protein sequence ID" value="RJY18843.1"/>
    <property type="molecule type" value="Genomic_DNA"/>
</dbReference>